<name>A0A9D1IZI5_9FIRM</name>
<dbReference type="Gene3D" id="1.10.443.10">
    <property type="entry name" value="Intergrase catalytic core"/>
    <property type="match status" value="1"/>
</dbReference>
<dbReference type="Pfam" id="PF14659">
    <property type="entry name" value="Phage_int_SAM_3"/>
    <property type="match status" value="1"/>
</dbReference>
<comment type="caution">
    <text evidence="7">The sequence shown here is derived from an EMBL/GenBank/DDBJ whole genome shotgun (WGS) entry which is preliminary data.</text>
</comment>
<evidence type="ECO:0000313" key="7">
    <source>
        <dbReference type="EMBL" id="HIR55611.1"/>
    </source>
</evidence>
<evidence type="ECO:0000313" key="8">
    <source>
        <dbReference type="Proteomes" id="UP000824238"/>
    </source>
</evidence>
<dbReference type="InterPro" id="IPR004107">
    <property type="entry name" value="Integrase_SAM-like_N"/>
</dbReference>
<sequence>KWLIDLKVTPFFKKIPLNEIKPTHVRQWQNSLTSYRDENGKPYAQTYLKCINNQLTAIFNYAVKYYGLKENPCHKAGSMGKKKADEMLFWTKDEFQTFIESMKDRPASYTVFMTMYYTGIREGELLALTPSDIDFEKKTLTVNKSYQRLGREDIITTPKTPKSIRTIPIPDGLCTCLQEYMSHCYGLQNDDRLFPYTKSFLYHEMEYGCKASGVKRIRVHDIRHSHASLLVEMGFSPLLIAERLGHEKVQTTMDTYSHLYPNKQVEVARQLDGIMP</sequence>
<keyword evidence="3" id="KW-0229">DNA integration</keyword>
<gene>
    <name evidence="7" type="ORF">IAD36_08475</name>
</gene>
<reference evidence="7" key="2">
    <citation type="journal article" date="2021" name="PeerJ">
        <title>Extensive microbial diversity within the chicken gut microbiome revealed by metagenomics and culture.</title>
        <authorList>
            <person name="Gilroy R."/>
            <person name="Ravi A."/>
            <person name="Getino M."/>
            <person name="Pursley I."/>
            <person name="Horton D.L."/>
            <person name="Alikhan N.F."/>
            <person name="Baker D."/>
            <person name="Gharbi K."/>
            <person name="Hall N."/>
            <person name="Watson M."/>
            <person name="Adriaenssens E.M."/>
            <person name="Foster-Nyarko E."/>
            <person name="Jarju S."/>
            <person name="Secka A."/>
            <person name="Antonio M."/>
            <person name="Oren A."/>
            <person name="Chaudhuri R.R."/>
            <person name="La Ragione R."/>
            <person name="Hildebrand F."/>
            <person name="Pallen M.J."/>
        </authorList>
    </citation>
    <scope>NUCLEOTIDE SEQUENCE</scope>
    <source>
        <strain evidence="7">ChiGjej3B3-7149</strain>
    </source>
</reference>
<dbReference type="InterPro" id="IPR010998">
    <property type="entry name" value="Integrase_recombinase_N"/>
</dbReference>
<dbReference type="Proteomes" id="UP000824238">
    <property type="component" value="Unassembled WGS sequence"/>
</dbReference>
<keyword evidence="5" id="KW-0233">DNA recombination</keyword>
<evidence type="ECO:0000259" key="6">
    <source>
        <dbReference type="PROSITE" id="PS51898"/>
    </source>
</evidence>
<dbReference type="Gene3D" id="1.10.150.130">
    <property type="match status" value="1"/>
</dbReference>
<feature type="domain" description="Tyr recombinase" evidence="6">
    <location>
        <begin position="85"/>
        <end position="269"/>
    </location>
</feature>
<dbReference type="Pfam" id="PF00589">
    <property type="entry name" value="Phage_integrase"/>
    <property type="match status" value="1"/>
</dbReference>
<dbReference type="PANTHER" id="PTHR30349:SF64">
    <property type="entry name" value="PROPHAGE INTEGRASE INTD-RELATED"/>
    <property type="match status" value="1"/>
</dbReference>
<comment type="similarity">
    <text evidence="2">Belongs to the 'phage' integrase family.</text>
</comment>
<evidence type="ECO:0000256" key="4">
    <source>
        <dbReference type="ARBA" id="ARBA00023125"/>
    </source>
</evidence>
<keyword evidence="4" id="KW-0238">DNA-binding</keyword>
<dbReference type="PANTHER" id="PTHR30349">
    <property type="entry name" value="PHAGE INTEGRASE-RELATED"/>
    <property type="match status" value="1"/>
</dbReference>
<dbReference type="CDD" id="cd01189">
    <property type="entry name" value="INT_ICEBs1_C_like"/>
    <property type="match status" value="1"/>
</dbReference>
<dbReference type="InterPro" id="IPR013762">
    <property type="entry name" value="Integrase-like_cat_sf"/>
</dbReference>
<dbReference type="AlphaFoldDB" id="A0A9D1IZI5"/>
<dbReference type="InterPro" id="IPR002104">
    <property type="entry name" value="Integrase_catalytic"/>
</dbReference>
<dbReference type="InterPro" id="IPR050090">
    <property type="entry name" value="Tyrosine_recombinase_XerCD"/>
</dbReference>
<proteinExistence type="inferred from homology"/>
<dbReference type="InterPro" id="IPR011010">
    <property type="entry name" value="DNA_brk_join_enz"/>
</dbReference>
<evidence type="ECO:0000256" key="3">
    <source>
        <dbReference type="ARBA" id="ARBA00022908"/>
    </source>
</evidence>
<protein>
    <submittedName>
        <fullName evidence="7">Site-specific integrase</fullName>
    </submittedName>
</protein>
<accession>A0A9D1IZI5</accession>
<organism evidence="7 8">
    <name type="scientific">Candidatus Scatomorpha intestinigallinarum</name>
    <dbReference type="NCBI Taxonomy" id="2840923"/>
    <lineage>
        <taxon>Bacteria</taxon>
        <taxon>Bacillati</taxon>
        <taxon>Bacillota</taxon>
        <taxon>Clostridia</taxon>
        <taxon>Eubacteriales</taxon>
        <taxon>Candidatus Scatomorpha</taxon>
    </lineage>
</organism>
<reference evidence="7" key="1">
    <citation type="submission" date="2020-10" db="EMBL/GenBank/DDBJ databases">
        <authorList>
            <person name="Gilroy R."/>
        </authorList>
    </citation>
    <scope>NUCLEOTIDE SEQUENCE</scope>
    <source>
        <strain evidence="7">ChiGjej3B3-7149</strain>
    </source>
</reference>
<dbReference type="GO" id="GO:0006310">
    <property type="term" value="P:DNA recombination"/>
    <property type="evidence" value="ECO:0007669"/>
    <property type="project" value="UniProtKB-KW"/>
</dbReference>
<dbReference type="PROSITE" id="PS51898">
    <property type="entry name" value="TYR_RECOMBINASE"/>
    <property type="match status" value="1"/>
</dbReference>
<evidence type="ECO:0000256" key="2">
    <source>
        <dbReference type="ARBA" id="ARBA00008857"/>
    </source>
</evidence>
<dbReference type="GO" id="GO:0015074">
    <property type="term" value="P:DNA integration"/>
    <property type="evidence" value="ECO:0007669"/>
    <property type="project" value="UniProtKB-KW"/>
</dbReference>
<evidence type="ECO:0000256" key="1">
    <source>
        <dbReference type="ARBA" id="ARBA00003283"/>
    </source>
</evidence>
<feature type="non-terminal residue" evidence="7">
    <location>
        <position position="1"/>
    </location>
</feature>
<comment type="function">
    <text evidence="1">Site-specific tyrosine recombinase, which acts by catalyzing the cutting and rejoining of the recombining DNA molecules.</text>
</comment>
<dbReference type="EMBL" id="DVHH01000200">
    <property type="protein sequence ID" value="HIR55611.1"/>
    <property type="molecule type" value="Genomic_DNA"/>
</dbReference>
<dbReference type="GO" id="GO:0003677">
    <property type="term" value="F:DNA binding"/>
    <property type="evidence" value="ECO:0007669"/>
    <property type="project" value="UniProtKB-KW"/>
</dbReference>
<evidence type="ECO:0000256" key="5">
    <source>
        <dbReference type="ARBA" id="ARBA00023172"/>
    </source>
</evidence>
<dbReference type="SUPFAM" id="SSF56349">
    <property type="entry name" value="DNA breaking-rejoining enzymes"/>
    <property type="match status" value="1"/>
</dbReference>